<evidence type="ECO:0000313" key="2">
    <source>
        <dbReference type="EMBL" id="AWB21232.1"/>
    </source>
</evidence>
<dbReference type="KEGG" id="mee:DA075_10170"/>
<evidence type="ECO:0000313" key="3">
    <source>
        <dbReference type="Proteomes" id="UP000244755"/>
    </source>
</evidence>
<proteinExistence type="predicted"/>
<keyword evidence="3" id="KW-1185">Reference proteome</keyword>
<accession>A0A2R4WI60</accession>
<feature type="region of interest" description="Disordered" evidence="1">
    <location>
        <begin position="134"/>
        <end position="160"/>
    </location>
</feature>
<sequence>MGAARLKSQRAATGNTVTAARDVVTVGCKLPGGLIMREFVEAQETEVVQGGPPRQVAVHQPTGQQITILGTGARIGLPPPILVRGYRLTPNVPKALWDGWLAANRNSDMVRNGLIYASPQQRDVEAFAREHETARTGLEGIDPDNPGARVRGIQRGDKPK</sequence>
<gene>
    <name evidence="2" type="ORF">DA075_10170</name>
</gene>
<reference evidence="2 3" key="1">
    <citation type="submission" date="2018-04" db="EMBL/GenBank/DDBJ databases">
        <title>Methylobacterium sp. PR1016A genome.</title>
        <authorList>
            <person name="Park W."/>
        </authorList>
    </citation>
    <scope>NUCLEOTIDE SEQUENCE [LARGE SCALE GENOMIC DNA]</scope>
    <source>
        <strain evidence="2 3">PR1016A</strain>
    </source>
</reference>
<dbReference type="AlphaFoldDB" id="A0A2R4WI60"/>
<dbReference type="RefSeq" id="WP_099953108.1">
    <property type="nucleotide sequence ID" value="NZ_CP028843.1"/>
</dbReference>
<organism evidence="2 3">
    <name type="scientific">Methylobacterium currus</name>
    <dbReference type="NCBI Taxonomy" id="2051553"/>
    <lineage>
        <taxon>Bacteria</taxon>
        <taxon>Pseudomonadati</taxon>
        <taxon>Pseudomonadota</taxon>
        <taxon>Alphaproteobacteria</taxon>
        <taxon>Hyphomicrobiales</taxon>
        <taxon>Methylobacteriaceae</taxon>
        <taxon>Methylobacterium</taxon>
    </lineage>
</organism>
<dbReference type="EMBL" id="CP028843">
    <property type="protein sequence ID" value="AWB21232.1"/>
    <property type="molecule type" value="Genomic_DNA"/>
</dbReference>
<dbReference type="Proteomes" id="UP000244755">
    <property type="component" value="Chromosome 1"/>
</dbReference>
<protein>
    <submittedName>
        <fullName evidence="2">Uncharacterized protein</fullName>
    </submittedName>
</protein>
<dbReference type="OrthoDB" id="6460161at2"/>
<evidence type="ECO:0000256" key="1">
    <source>
        <dbReference type="SAM" id="MobiDB-lite"/>
    </source>
</evidence>
<name>A0A2R4WI60_9HYPH</name>